<feature type="transmembrane region" description="Helical" evidence="5">
    <location>
        <begin position="201"/>
        <end position="219"/>
    </location>
</feature>
<comment type="caution">
    <text evidence="6">The sequence shown here is derived from an EMBL/GenBank/DDBJ whole genome shotgun (WGS) entry which is preliminary data.</text>
</comment>
<sequence length="294" mass="30017">MDSALATVALPLALAVVMLGLGLSLTVDDFVRVTRRPRAAVVALVLQVVVLPVICLGLVLAAGLDPLLAVGMMLLAASPGGTTANLFSHLFRGDVALNVSLTAVNSLLAVVTLPLVTNLAVAVFDPPGAGAIGLQFGKTVQVFAIVLVPVAVGMLVRRARPAFADRMDRPVRIASAVVLALVIAGTIVAERENVVGYLQQVGVVVLVFCLTSLLLGFGVPRLLGVGHRQAVACAFEIGVHNSTLAIAIAITVLGSVQLAVPAAVYGVVMFPVAALVGYAVTRSSRSRSGASVAP</sequence>
<dbReference type="RefSeq" id="WP_106276337.1">
    <property type="nucleotide sequence ID" value="NZ_PVTG01000004.1"/>
</dbReference>
<gene>
    <name evidence="6" type="ORF">LY71_104117</name>
</gene>
<evidence type="ECO:0000256" key="5">
    <source>
        <dbReference type="SAM" id="Phobius"/>
    </source>
</evidence>
<dbReference type="EMBL" id="PVTG01000004">
    <property type="protein sequence ID" value="PRY50081.1"/>
    <property type="molecule type" value="Genomic_DNA"/>
</dbReference>
<evidence type="ECO:0000256" key="1">
    <source>
        <dbReference type="ARBA" id="ARBA00004141"/>
    </source>
</evidence>
<dbReference type="InterPro" id="IPR038770">
    <property type="entry name" value="Na+/solute_symporter_sf"/>
</dbReference>
<dbReference type="InterPro" id="IPR002657">
    <property type="entry name" value="BilAc:Na_symport/Acr3"/>
</dbReference>
<feature type="transmembrane region" description="Helical" evidence="5">
    <location>
        <begin position="262"/>
        <end position="281"/>
    </location>
</feature>
<evidence type="ECO:0000256" key="4">
    <source>
        <dbReference type="ARBA" id="ARBA00023136"/>
    </source>
</evidence>
<dbReference type="PANTHER" id="PTHR10361:SF24">
    <property type="entry name" value="P3 PROTEIN"/>
    <property type="match status" value="1"/>
</dbReference>
<keyword evidence="2 5" id="KW-0812">Transmembrane</keyword>
<dbReference type="Gene3D" id="1.20.1530.20">
    <property type="match status" value="1"/>
</dbReference>
<comment type="subcellular location">
    <subcellularLocation>
        <location evidence="1">Membrane</location>
        <topology evidence="1">Multi-pass membrane protein</topology>
    </subcellularLocation>
</comment>
<feature type="transmembrane region" description="Helical" evidence="5">
    <location>
        <begin position="39"/>
        <end position="61"/>
    </location>
</feature>
<dbReference type="AlphaFoldDB" id="A0A2T0TWN6"/>
<keyword evidence="3 5" id="KW-1133">Transmembrane helix</keyword>
<dbReference type="PANTHER" id="PTHR10361">
    <property type="entry name" value="SODIUM-BILE ACID COTRANSPORTER"/>
    <property type="match status" value="1"/>
</dbReference>
<keyword evidence="4 5" id="KW-0472">Membrane</keyword>
<organism evidence="6 7">
    <name type="scientific">Geodermatophilus tzadiensis</name>
    <dbReference type="NCBI Taxonomy" id="1137988"/>
    <lineage>
        <taxon>Bacteria</taxon>
        <taxon>Bacillati</taxon>
        <taxon>Actinomycetota</taxon>
        <taxon>Actinomycetes</taxon>
        <taxon>Geodermatophilales</taxon>
        <taxon>Geodermatophilaceae</taxon>
        <taxon>Geodermatophilus</taxon>
    </lineage>
</organism>
<keyword evidence="7" id="KW-1185">Reference proteome</keyword>
<feature type="transmembrane region" description="Helical" evidence="5">
    <location>
        <begin position="231"/>
        <end position="256"/>
    </location>
</feature>
<accession>A0A2T0TWN6</accession>
<dbReference type="GO" id="GO:0016020">
    <property type="term" value="C:membrane"/>
    <property type="evidence" value="ECO:0007669"/>
    <property type="project" value="UniProtKB-SubCell"/>
</dbReference>
<dbReference type="Pfam" id="PF01758">
    <property type="entry name" value="SBF"/>
    <property type="match status" value="1"/>
</dbReference>
<reference evidence="6 7" key="1">
    <citation type="submission" date="2018-03" db="EMBL/GenBank/DDBJ databases">
        <title>Genomic Encyclopedia of Archaeal and Bacterial Type Strains, Phase II (KMG-II): from individual species to whole genera.</title>
        <authorList>
            <person name="Goeker M."/>
        </authorList>
    </citation>
    <scope>NUCLEOTIDE SEQUENCE [LARGE SCALE GENOMIC DNA]</scope>
    <source>
        <strain evidence="6 7">DSM 45416</strain>
    </source>
</reference>
<proteinExistence type="predicted"/>
<dbReference type="Proteomes" id="UP000239210">
    <property type="component" value="Unassembled WGS sequence"/>
</dbReference>
<feature type="transmembrane region" description="Helical" evidence="5">
    <location>
        <begin position="171"/>
        <end position="189"/>
    </location>
</feature>
<dbReference type="OrthoDB" id="9806785at2"/>
<feature type="transmembrane region" description="Helical" evidence="5">
    <location>
        <begin position="6"/>
        <end position="27"/>
    </location>
</feature>
<evidence type="ECO:0000313" key="6">
    <source>
        <dbReference type="EMBL" id="PRY50081.1"/>
    </source>
</evidence>
<feature type="transmembrane region" description="Helical" evidence="5">
    <location>
        <begin position="67"/>
        <end position="87"/>
    </location>
</feature>
<protein>
    <submittedName>
        <fullName evidence="6">BASS family bile acid:Na+ symporter</fullName>
    </submittedName>
</protein>
<evidence type="ECO:0000256" key="3">
    <source>
        <dbReference type="ARBA" id="ARBA00022989"/>
    </source>
</evidence>
<name>A0A2T0TWN6_9ACTN</name>
<evidence type="ECO:0000313" key="7">
    <source>
        <dbReference type="Proteomes" id="UP000239210"/>
    </source>
</evidence>
<feature type="transmembrane region" description="Helical" evidence="5">
    <location>
        <begin position="140"/>
        <end position="159"/>
    </location>
</feature>
<dbReference type="InterPro" id="IPR004710">
    <property type="entry name" value="Bilac:Na_transpt"/>
</dbReference>
<evidence type="ECO:0000256" key="2">
    <source>
        <dbReference type="ARBA" id="ARBA00022692"/>
    </source>
</evidence>
<feature type="transmembrane region" description="Helical" evidence="5">
    <location>
        <begin position="99"/>
        <end position="120"/>
    </location>
</feature>